<keyword evidence="2" id="KW-0808">Transferase</keyword>
<dbReference type="PROSITE" id="PS51158">
    <property type="entry name" value="ALPHA_KINASE"/>
    <property type="match status" value="1"/>
</dbReference>
<keyword evidence="4" id="KW-0418">Kinase</keyword>
<protein>
    <submittedName>
        <fullName evidence="8">VWKA-like protein</fullName>
    </submittedName>
</protein>
<name>A0ABY7ERY2_MYAAR</name>
<evidence type="ECO:0000256" key="2">
    <source>
        <dbReference type="ARBA" id="ARBA00022679"/>
    </source>
</evidence>
<dbReference type="InterPro" id="IPR011009">
    <property type="entry name" value="Kinase-like_dom_sf"/>
</dbReference>
<reference evidence="8" key="1">
    <citation type="submission" date="2022-11" db="EMBL/GenBank/DDBJ databases">
        <title>Centuries of genome instability and evolution in soft-shell clam transmissible cancer (bioRxiv).</title>
        <authorList>
            <person name="Hart S.F.M."/>
            <person name="Yonemitsu M.A."/>
            <person name="Giersch R.M."/>
            <person name="Beal B.F."/>
            <person name="Arriagada G."/>
            <person name="Davis B.W."/>
            <person name="Ostrander E.A."/>
            <person name="Goff S.P."/>
            <person name="Metzger M.J."/>
        </authorList>
    </citation>
    <scope>NUCLEOTIDE SEQUENCE</scope>
    <source>
        <strain evidence="8">MELC-2E11</strain>
        <tissue evidence="8">Siphon/mantle</tissue>
    </source>
</reference>
<feature type="region of interest" description="Disordered" evidence="6">
    <location>
        <begin position="275"/>
        <end position="307"/>
    </location>
</feature>
<dbReference type="PANTHER" id="PTHR45992:SF11">
    <property type="entry name" value="ALPHA-TYPE PROTEIN KINASE DOMAIN-CONTAINING PROTEIN"/>
    <property type="match status" value="1"/>
</dbReference>
<accession>A0ABY7ERY2</accession>
<dbReference type="InterPro" id="IPR004166">
    <property type="entry name" value="a-kinase_dom"/>
</dbReference>
<evidence type="ECO:0000313" key="9">
    <source>
        <dbReference type="Proteomes" id="UP001164746"/>
    </source>
</evidence>
<evidence type="ECO:0000256" key="4">
    <source>
        <dbReference type="ARBA" id="ARBA00022777"/>
    </source>
</evidence>
<dbReference type="EMBL" id="CP111019">
    <property type="protein sequence ID" value="WAR12723.1"/>
    <property type="molecule type" value="Genomic_DNA"/>
</dbReference>
<keyword evidence="1" id="KW-0723">Serine/threonine-protein kinase</keyword>
<organism evidence="8 9">
    <name type="scientific">Mya arenaria</name>
    <name type="common">Soft-shell clam</name>
    <dbReference type="NCBI Taxonomy" id="6604"/>
    <lineage>
        <taxon>Eukaryota</taxon>
        <taxon>Metazoa</taxon>
        <taxon>Spiralia</taxon>
        <taxon>Lophotrochozoa</taxon>
        <taxon>Mollusca</taxon>
        <taxon>Bivalvia</taxon>
        <taxon>Autobranchia</taxon>
        <taxon>Heteroconchia</taxon>
        <taxon>Euheterodonta</taxon>
        <taxon>Imparidentia</taxon>
        <taxon>Neoheterodontei</taxon>
        <taxon>Myida</taxon>
        <taxon>Myoidea</taxon>
        <taxon>Myidae</taxon>
        <taxon>Mya</taxon>
    </lineage>
</organism>
<keyword evidence="3" id="KW-0547">Nucleotide-binding</keyword>
<dbReference type="InterPro" id="IPR051852">
    <property type="entry name" value="Alpha-type_PK"/>
</dbReference>
<sequence length="307" mass="35204">MLLRLDRNRMPGLPRLQVRIDNSTLPTEPWKFGKDYWSSFELYPEWTGNTYYGFRGVAFHRRDYWSETAVVVKTFRHHDGRAADWAPYKRRCDVARNLALKFNRHLQALHSQTRVEVVKPIDAVMDSRSDIMVITRLIMRFDKKFSENEAVLFEDLLEGDFKTFVTSKGEATCDESQVLDAFAHFTYQATDGNMVACDLRGVENDGKFRLTSPVIHSVDGSFGDSDKSTVGIRDFFQNHMCTALCHDFPKPDELFPRTPSAPVYLSCSTTSKEIDADDKTPMLSDDDDFQPPEYVLHDGSSPPPYTQ</sequence>
<evidence type="ECO:0000313" key="8">
    <source>
        <dbReference type="EMBL" id="WAR12723.1"/>
    </source>
</evidence>
<dbReference type="CDD" id="cd04515">
    <property type="entry name" value="Alpha_kinase"/>
    <property type="match status" value="1"/>
</dbReference>
<gene>
    <name evidence="8" type="ORF">MAR_026903</name>
</gene>
<proteinExistence type="predicted"/>
<dbReference type="Proteomes" id="UP001164746">
    <property type="component" value="Chromosome 8"/>
</dbReference>
<dbReference type="SUPFAM" id="SSF56112">
    <property type="entry name" value="Protein kinase-like (PK-like)"/>
    <property type="match status" value="1"/>
</dbReference>
<dbReference type="Pfam" id="PF02816">
    <property type="entry name" value="Alpha_kinase"/>
    <property type="match status" value="1"/>
</dbReference>
<evidence type="ECO:0000256" key="5">
    <source>
        <dbReference type="ARBA" id="ARBA00022840"/>
    </source>
</evidence>
<evidence type="ECO:0000256" key="3">
    <source>
        <dbReference type="ARBA" id="ARBA00022741"/>
    </source>
</evidence>
<dbReference type="PANTHER" id="PTHR45992">
    <property type="entry name" value="EUKARYOTIC ELONGATION FACTOR 2 KINASE-RELATED"/>
    <property type="match status" value="1"/>
</dbReference>
<keyword evidence="5" id="KW-0067">ATP-binding</keyword>
<dbReference type="SMART" id="SM00811">
    <property type="entry name" value="Alpha_kinase"/>
    <property type="match status" value="1"/>
</dbReference>
<keyword evidence="9" id="KW-1185">Reference proteome</keyword>
<evidence type="ECO:0000256" key="6">
    <source>
        <dbReference type="SAM" id="MobiDB-lite"/>
    </source>
</evidence>
<dbReference type="Gene3D" id="3.20.200.10">
    <property type="entry name" value="MHCK/EF2 kinase"/>
    <property type="match status" value="1"/>
</dbReference>
<evidence type="ECO:0000259" key="7">
    <source>
        <dbReference type="PROSITE" id="PS51158"/>
    </source>
</evidence>
<evidence type="ECO:0000256" key="1">
    <source>
        <dbReference type="ARBA" id="ARBA00022527"/>
    </source>
</evidence>
<feature type="domain" description="Alpha-type protein kinase" evidence="7">
    <location>
        <begin position="1"/>
        <end position="254"/>
    </location>
</feature>